<protein>
    <recommendedName>
        <fullName evidence="1">cyclic-guanylate-specific phosphodiesterase</fullName>
        <ecNumber evidence="1">3.1.4.52</ecNumber>
    </recommendedName>
</protein>
<dbReference type="GO" id="GO:0071111">
    <property type="term" value="F:cyclic-guanylate-specific phosphodiesterase activity"/>
    <property type="evidence" value="ECO:0007669"/>
    <property type="project" value="UniProtKB-EC"/>
</dbReference>
<dbReference type="InterPro" id="IPR029016">
    <property type="entry name" value="GAF-like_dom_sf"/>
</dbReference>
<feature type="domain" description="EAL" evidence="4">
    <location>
        <begin position="406"/>
        <end position="660"/>
    </location>
</feature>
<dbReference type="FunFam" id="3.20.20.450:FF:000001">
    <property type="entry name" value="Cyclic di-GMP phosphodiesterase yahA"/>
    <property type="match status" value="1"/>
</dbReference>
<dbReference type="InterPro" id="IPR043128">
    <property type="entry name" value="Rev_trsase/Diguanyl_cyclase"/>
</dbReference>
<dbReference type="PROSITE" id="PS50887">
    <property type="entry name" value="GGDEF"/>
    <property type="match status" value="1"/>
</dbReference>
<evidence type="ECO:0000259" key="4">
    <source>
        <dbReference type="PROSITE" id="PS50883"/>
    </source>
</evidence>
<sequence>MSNGSSYGMTVTDKDQEPTPGDVYLRERVRHLEEAAQRHQYALDVLLSITTLFGDHEQDRDPGPILEKAHDCIHRLLSLEDAGYYLVDDASDFRLHYRPPDAGAGADLERRVDAFIEDGTFAWALNQNRPVCLPARDSGEVHWVLHVIATRSRIRGMFVGRIQSQSLQRDELGLRLLTLVLFHAAYALESADLYALLARQRETLERVSRRQSEALAHQYSHDTLTGLPNRILFGDRLNQLLGSHQEQGEWGGYLAVILMDLDHFKRINDSLGHRAGDRLLQRVATDLQGLLSDEAMTARYRLRRAEITLSRLGGDEFGILLNAVESPDLAARVAHRLVQAVNREYEVEGHAVFLACSAGVSIHPLDGEDGETLIKNADAALHEAKRQGRNGYHFYTREMNSHSYRYLVLENALAKALSRDQLEIHYQPQICLASGRVRGMEALLRWEHPQEGMLPPAQFIPIAEETGLIEGLGAWVMQRVCRDLQQLEAGGLRPEWVAVNLSPRQFRQADLVQTYRDILRQGDIPPQWIELELTESTLMQDVDAAVNSLRQLHHLGFRLAVDDFGTGYSSLSHLKNFPIHTLKVDRTFVQDAPEDANDAAIVTAIVAMAKGLGLEVIAEGVETSEQLAFVKGLDCGLVQGFYYARPAPLETLIPLLETPPRNRLPPPH</sequence>
<dbReference type="Gene3D" id="3.30.70.270">
    <property type="match status" value="1"/>
</dbReference>
<dbReference type="InterPro" id="IPR000160">
    <property type="entry name" value="GGDEF_dom"/>
</dbReference>
<dbReference type="Pfam" id="PF00990">
    <property type="entry name" value="GGDEF"/>
    <property type="match status" value="1"/>
</dbReference>
<evidence type="ECO:0000313" key="7">
    <source>
        <dbReference type="Proteomes" id="UP000199556"/>
    </source>
</evidence>
<dbReference type="SUPFAM" id="SSF141868">
    <property type="entry name" value="EAL domain-like"/>
    <property type="match status" value="1"/>
</dbReference>
<dbReference type="EC" id="3.1.4.52" evidence="1"/>
<dbReference type="PANTHER" id="PTHR33121:SF70">
    <property type="entry name" value="SIGNALING PROTEIN YKOW"/>
    <property type="match status" value="1"/>
</dbReference>
<dbReference type="SMART" id="SM00052">
    <property type="entry name" value="EAL"/>
    <property type="match status" value="1"/>
</dbReference>
<evidence type="ECO:0000259" key="5">
    <source>
        <dbReference type="PROSITE" id="PS50887"/>
    </source>
</evidence>
<accession>A0A1I4PV38</accession>
<feature type="domain" description="GGDEF" evidence="5">
    <location>
        <begin position="252"/>
        <end position="397"/>
    </location>
</feature>
<dbReference type="Proteomes" id="UP000199556">
    <property type="component" value="Unassembled WGS sequence"/>
</dbReference>
<dbReference type="SMART" id="SM00267">
    <property type="entry name" value="GGDEF"/>
    <property type="match status" value="1"/>
</dbReference>
<dbReference type="PANTHER" id="PTHR33121">
    <property type="entry name" value="CYCLIC DI-GMP PHOSPHODIESTERASE PDEF"/>
    <property type="match status" value="1"/>
</dbReference>
<evidence type="ECO:0000256" key="1">
    <source>
        <dbReference type="ARBA" id="ARBA00012282"/>
    </source>
</evidence>
<keyword evidence="7" id="KW-1185">Reference proteome</keyword>
<feature type="region of interest" description="Disordered" evidence="3">
    <location>
        <begin position="1"/>
        <end position="21"/>
    </location>
</feature>
<dbReference type="CDD" id="cd01949">
    <property type="entry name" value="GGDEF"/>
    <property type="match status" value="1"/>
</dbReference>
<dbReference type="InterPro" id="IPR035919">
    <property type="entry name" value="EAL_sf"/>
</dbReference>
<dbReference type="CDD" id="cd01948">
    <property type="entry name" value="EAL"/>
    <property type="match status" value="1"/>
</dbReference>
<evidence type="ECO:0000256" key="3">
    <source>
        <dbReference type="SAM" id="MobiDB-lite"/>
    </source>
</evidence>
<proteinExistence type="predicted"/>
<evidence type="ECO:0000313" key="6">
    <source>
        <dbReference type="EMBL" id="SFM31604.1"/>
    </source>
</evidence>
<dbReference type="SUPFAM" id="SSF55073">
    <property type="entry name" value="Nucleotide cyclase"/>
    <property type="match status" value="1"/>
</dbReference>
<evidence type="ECO:0000256" key="2">
    <source>
        <dbReference type="ARBA" id="ARBA00022636"/>
    </source>
</evidence>
<reference evidence="6 7" key="1">
    <citation type="submission" date="2016-10" db="EMBL/GenBank/DDBJ databases">
        <authorList>
            <person name="de Groot N.N."/>
        </authorList>
    </citation>
    <scope>NUCLEOTIDE SEQUENCE [LARGE SCALE GENOMIC DNA]</scope>
    <source>
        <strain evidence="6 7">DSM 4180</strain>
    </source>
</reference>
<keyword evidence="2" id="KW-0973">c-di-GMP</keyword>
<dbReference type="AlphaFoldDB" id="A0A1I4PV38"/>
<dbReference type="STRING" id="195064.SAMN05421721_102270"/>
<dbReference type="InterPro" id="IPR050706">
    <property type="entry name" value="Cyclic-di-GMP_PDE-like"/>
</dbReference>
<dbReference type="NCBIfam" id="TIGR00254">
    <property type="entry name" value="GGDEF"/>
    <property type="match status" value="1"/>
</dbReference>
<dbReference type="EMBL" id="FOUO01000002">
    <property type="protein sequence ID" value="SFM31604.1"/>
    <property type="molecule type" value="Genomic_DNA"/>
</dbReference>
<dbReference type="SUPFAM" id="SSF55781">
    <property type="entry name" value="GAF domain-like"/>
    <property type="match status" value="1"/>
</dbReference>
<dbReference type="PROSITE" id="PS50883">
    <property type="entry name" value="EAL"/>
    <property type="match status" value="1"/>
</dbReference>
<dbReference type="Pfam" id="PF00563">
    <property type="entry name" value="EAL"/>
    <property type="match status" value="1"/>
</dbReference>
<dbReference type="InterPro" id="IPR029787">
    <property type="entry name" value="Nucleotide_cyclase"/>
</dbReference>
<dbReference type="InterPro" id="IPR001633">
    <property type="entry name" value="EAL_dom"/>
</dbReference>
<dbReference type="Gene3D" id="3.30.450.40">
    <property type="match status" value="1"/>
</dbReference>
<dbReference type="Gene3D" id="3.20.20.450">
    <property type="entry name" value="EAL domain"/>
    <property type="match status" value="1"/>
</dbReference>
<name>A0A1I4PV38_ECTMO</name>
<organism evidence="6 7">
    <name type="scientific">Ectothiorhodospira mobilis</name>
    <dbReference type="NCBI Taxonomy" id="195064"/>
    <lineage>
        <taxon>Bacteria</taxon>
        <taxon>Pseudomonadati</taxon>
        <taxon>Pseudomonadota</taxon>
        <taxon>Gammaproteobacteria</taxon>
        <taxon>Chromatiales</taxon>
        <taxon>Ectothiorhodospiraceae</taxon>
        <taxon>Ectothiorhodospira</taxon>
    </lineage>
</organism>
<gene>
    <name evidence="6" type="ORF">SAMN05421721_102270</name>
</gene>